<reference evidence="6 7" key="1">
    <citation type="submission" date="2019-03" db="EMBL/GenBank/DDBJ databases">
        <authorList>
            <person name="Gaulin E."/>
            <person name="Dumas B."/>
        </authorList>
    </citation>
    <scope>NUCLEOTIDE SEQUENCE [LARGE SCALE GENOMIC DNA]</scope>
    <source>
        <strain evidence="6">CBS 568.67</strain>
    </source>
</reference>
<dbReference type="Gene3D" id="1.25.40.20">
    <property type="entry name" value="Ankyrin repeat-containing domain"/>
    <property type="match status" value="3"/>
</dbReference>
<protein>
    <submittedName>
        <fullName evidence="6">Aste57867_9428 protein</fullName>
    </submittedName>
</protein>
<proteinExistence type="predicted"/>
<dbReference type="Pfam" id="PF00023">
    <property type="entry name" value="Ank"/>
    <property type="match status" value="2"/>
</dbReference>
<dbReference type="PROSITE" id="PS50088">
    <property type="entry name" value="ANK_REPEAT"/>
    <property type="match status" value="3"/>
</dbReference>
<name>A0A485KNA5_9STRA</name>
<dbReference type="PANTHER" id="PTHR24201">
    <property type="entry name" value="ANK_REP_REGION DOMAIN-CONTAINING PROTEIN"/>
    <property type="match status" value="1"/>
</dbReference>
<keyword evidence="2 3" id="KW-0040">ANK repeat</keyword>
<dbReference type="InterPro" id="IPR050776">
    <property type="entry name" value="Ank_Repeat/CDKN_Inhibitor"/>
</dbReference>
<evidence type="ECO:0000313" key="7">
    <source>
        <dbReference type="Proteomes" id="UP000332933"/>
    </source>
</evidence>
<evidence type="ECO:0000256" key="3">
    <source>
        <dbReference type="PROSITE-ProRule" id="PRU00023"/>
    </source>
</evidence>
<dbReference type="SUPFAM" id="SSF48403">
    <property type="entry name" value="Ankyrin repeat"/>
    <property type="match status" value="1"/>
</dbReference>
<gene>
    <name evidence="6" type="primary">Aste57867_9428</name>
    <name evidence="5" type="ORF">As57867_009392</name>
    <name evidence="6" type="ORF">ASTE57867_9428</name>
</gene>
<evidence type="ECO:0000313" key="6">
    <source>
        <dbReference type="EMBL" id="VFT86308.1"/>
    </source>
</evidence>
<reference evidence="5" key="2">
    <citation type="submission" date="2019-06" db="EMBL/GenBank/DDBJ databases">
        <title>Genomics analysis of Aphanomyces spp. identifies a new class of oomycete effector associated with host adaptation.</title>
        <authorList>
            <person name="Gaulin E."/>
        </authorList>
    </citation>
    <scope>NUCLEOTIDE SEQUENCE</scope>
    <source>
        <strain evidence="5">CBS 578.67</strain>
    </source>
</reference>
<dbReference type="InterPro" id="IPR036770">
    <property type="entry name" value="Ankyrin_rpt-contain_sf"/>
</dbReference>
<feature type="repeat" description="ANK" evidence="3">
    <location>
        <begin position="134"/>
        <end position="166"/>
    </location>
</feature>
<feature type="region of interest" description="Disordered" evidence="4">
    <location>
        <begin position="356"/>
        <end position="385"/>
    </location>
</feature>
<feature type="repeat" description="ANK" evidence="3">
    <location>
        <begin position="200"/>
        <end position="232"/>
    </location>
</feature>
<dbReference type="SMART" id="SM00248">
    <property type="entry name" value="ANK"/>
    <property type="match status" value="4"/>
</dbReference>
<keyword evidence="7" id="KW-1185">Reference proteome</keyword>
<keyword evidence="1" id="KW-0677">Repeat</keyword>
<organism evidence="6 7">
    <name type="scientific">Aphanomyces stellatus</name>
    <dbReference type="NCBI Taxonomy" id="120398"/>
    <lineage>
        <taxon>Eukaryota</taxon>
        <taxon>Sar</taxon>
        <taxon>Stramenopiles</taxon>
        <taxon>Oomycota</taxon>
        <taxon>Saprolegniomycetes</taxon>
        <taxon>Saprolegniales</taxon>
        <taxon>Verrucalvaceae</taxon>
        <taxon>Aphanomyces</taxon>
    </lineage>
</organism>
<feature type="repeat" description="ANK" evidence="3">
    <location>
        <begin position="67"/>
        <end position="99"/>
    </location>
</feature>
<dbReference type="EMBL" id="VJMH01005141">
    <property type="protein sequence ID" value="KAF0700042.1"/>
    <property type="molecule type" value="Genomic_DNA"/>
</dbReference>
<evidence type="ECO:0000256" key="2">
    <source>
        <dbReference type="ARBA" id="ARBA00023043"/>
    </source>
</evidence>
<dbReference type="Proteomes" id="UP000332933">
    <property type="component" value="Unassembled WGS sequence"/>
</dbReference>
<dbReference type="AlphaFoldDB" id="A0A485KNA5"/>
<evidence type="ECO:0000256" key="4">
    <source>
        <dbReference type="SAM" id="MobiDB-lite"/>
    </source>
</evidence>
<dbReference type="InterPro" id="IPR002110">
    <property type="entry name" value="Ankyrin_rpt"/>
</dbReference>
<dbReference type="EMBL" id="CAADRA010005162">
    <property type="protein sequence ID" value="VFT86308.1"/>
    <property type="molecule type" value="Genomic_DNA"/>
</dbReference>
<evidence type="ECO:0000313" key="5">
    <source>
        <dbReference type="EMBL" id="KAF0700042.1"/>
    </source>
</evidence>
<feature type="compositionally biased region" description="Basic residues" evidence="4">
    <location>
        <begin position="358"/>
        <end position="376"/>
    </location>
</feature>
<evidence type="ECO:0000256" key="1">
    <source>
        <dbReference type="ARBA" id="ARBA00022737"/>
    </source>
</evidence>
<sequence>MKHMHHDLVRDATSLHGIDPATVRPHLTSPLIHLALERQASVQCNDMLAWLGERGIKPDSLEAVNAEGNTSTHEAAASGHLGALQWLIMHGASLATRNLKNMGVVHYASRNGDIEMLQWLSTQDEAIVHHVDVEGNTAMHYAARGGHVETLQWLLAHDAVPYVCNTAGQSLVHVATMAQHTSSLVWSWRAGLDFNTQDHHGDTPAHYAARKGDIATMLWLVDHGCNMFAINLSGVSAFDIASQNCLAHASILHAYLRASHDSNQLWDDGDDGHDHDTTLAVTLLSDDEEEVTLPRHESIKLRQERLVQALVMRNITEHTYALQFLELQFPETVATLANDLGLAATELASALATTAKMQLHHHHHPHHGKQRSVKARSQHDNQADK</sequence>
<accession>A0A485KNA5</accession>
<dbReference type="PROSITE" id="PS50297">
    <property type="entry name" value="ANK_REP_REGION"/>
    <property type="match status" value="3"/>
</dbReference>
<dbReference type="OrthoDB" id="76974at2759"/>
<dbReference type="Pfam" id="PF12796">
    <property type="entry name" value="Ank_2"/>
    <property type="match status" value="1"/>
</dbReference>